<dbReference type="EMBL" id="CAJVCH010544717">
    <property type="protein sequence ID" value="CAG7827752.1"/>
    <property type="molecule type" value="Genomic_DNA"/>
</dbReference>
<dbReference type="OrthoDB" id="8954335at2759"/>
<accession>A0A8J2L8Y4</accession>
<evidence type="ECO:0000313" key="1">
    <source>
        <dbReference type="EMBL" id="CAG7827752.1"/>
    </source>
</evidence>
<comment type="caution">
    <text evidence="1">The sequence shown here is derived from an EMBL/GenBank/DDBJ whole genome shotgun (WGS) entry which is preliminary data.</text>
</comment>
<proteinExistence type="predicted"/>
<dbReference type="AlphaFoldDB" id="A0A8J2L8Y4"/>
<sequence length="89" mass="10117">MYGNLVMGKVSLGSFDEIETYISNVPELTKQVNGGKGCPINYIAISLDKLQKLINMRNSTKKELLMQDMDKELNAKDVERHKFYSDMIA</sequence>
<protein>
    <submittedName>
        <fullName evidence="1">Uncharacterized protein</fullName>
    </submittedName>
</protein>
<dbReference type="Proteomes" id="UP000708208">
    <property type="component" value="Unassembled WGS sequence"/>
</dbReference>
<gene>
    <name evidence="1" type="ORF">AFUS01_LOCUS37718</name>
</gene>
<name>A0A8J2L8Y4_9HEXA</name>
<reference evidence="1" key="1">
    <citation type="submission" date="2021-06" db="EMBL/GenBank/DDBJ databases">
        <authorList>
            <person name="Hodson N. C."/>
            <person name="Mongue J. A."/>
            <person name="Jaron S. K."/>
        </authorList>
    </citation>
    <scope>NUCLEOTIDE SEQUENCE</scope>
</reference>
<organism evidence="1 2">
    <name type="scientific">Allacma fusca</name>
    <dbReference type="NCBI Taxonomy" id="39272"/>
    <lineage>
        <taxon>Eukaryota</taxon>
        <taxon>Metazoa</taxon>
        <taxon>Ecdysozoa</taxon>
        <taxon>Arthropoda</taxon>
        <taxon>Hexapoda</taxon>
        <taxon>Collembola</taxon>
        <taxon>Symphypleona</taxon>
        <taxon>Sminthuridae</taxon>
        <taxon>Allacma</taxon>
    </lineage>
</organism>
<evidence type="ECO:0000313" key="2">
    <source>
        <dbReference type="Proteomes" id="UP000708208"/>
    </source>
</evidence>
<keyword evidence="2" id="KW-1185">Reference proteome</keyword>
<feature type="non-terminal residue" evidence="1">
    <location>
        <position position="89"/>
    </location>
</feature>